<dbReference type="Gene3D" id="3.40.50.150">
    <property type="entry name" value="Vaccinia Virus protein VP39"/>
    <property type="match status" value="1"/>
</dbReference>
<protein>
    <submittedName>
        <fullName evidence="1">Putative methyltransferase</fullName>
    </submittedName>
</protein>
<reference evidence="1 2" key="1">
    <citation type="journal article" date="2012" name="Appl. Environ. Microbiol.">
        <title>Involvement of two latex-clearing proteins during rubber degradation and insights into the subsequent degradation pathway revealed by the genome sequence of Gordonia polyisoprenivorans strain VH2.</title>
        <authorList>
            <person name="Hiessl S."/>
            <person name="Schuldes J."/>
            <person name="Thurmer A."/>
            <person name="Halbsguth T."/>
            <person name="Broker D."/>
            <person name="Angelov A."/>
            <person name="Liebl W."/>
            <person name="Daniel R."/>
            <person name="Steinbuchel A."/>
        </authorList>
    </citation>
    <scope>NUCLEOTIDE SEQUENCE [LARGE SCALE GENOMIC DNA]</scope>
    <source>
        <strain evidence="2">DSM 44266 / VH2</strain>
    </source>
</reference>
<gene>
    <name evidence="1" type="ordered locus">GPOL_c38470</name>
</gene>
<dbReference type="GeneID" id="90160861"/>
<dbReference type="RefSeq" id="WP_014361166.1">
    <property type="nucleotide sequence ID" value="NC_016906.1"/>
</dbReference>
<dbReference type="eggNOG" id="COG2890">
    <property type="taxonomic scope" value="Bacteria"/>
</dbReference>
<keyword evidence="1" id="KW-0808">Transferase</keyword>
<dbReference type="SUPFAM" id="SSF53335">
    <property type="entry name" value="S-adenosyl-L-methionine-dependent methyltransferases"/>
    <property type="match status" value="1"/>
</dbReference>
<dbReference type="PANTHER" id="PTHR18895:SF74">
    <property type="entry name" value="MTRF1L RELEASE FACTOR GLUTAMINE METHYLTRANSFERASE"/>
    <property type="match status" value="1"/>
</dbReference>
<organism evidence="1 2">
    <name type="scientific">Gordonia polyisoprenivorans (strain DSM 44266 / VH2)</name>
    <dbReference type="NCBI Taxonomy" id="1112204"/>
    <lineage>
        <taxon>Bacteria</taxon>
        <taxon>Bacillati</taxon>
        <taxon>Actinomycetota</taxon>
        <taxon>Actinomycetes</taxon>
        <taxon>Mycobacteriales</taxon>
        <taxon>Gordoniaceae</taxon>
        <taxon>Gordonia</taxon>
    </lineage>
</organism>
<dbReference type="GO" id="GO:0008168">
    <property type="term" value="F:methyltransferase activity"/>
    <property type="evidence" value="ECO:0007669"/>
    <property type="project" value="UniProtKB-KW"/>
</dbReference>
<dbReference type="InterPro" id="IPR050320">
    <property type="entry name" value="N5-glutamine_MTase"/>
</dbReference>
<keyword evidence="1" id="KW-0489">Methyltransferase</keyword>
<dbReference type="KEGG" id="gpo:GPOL_c38470"/>
<dbReference type="AlphaFoldDB" id="H6N4S0"/>
<sequence>MRQELSEDGVVAQLRAAGCVFAEEEATILREAAADDADLSRLVARRVAGEPIEHLVGWVEFAGRRLAVGPGVFVPRRRSELLAAVAVGAAASRKSPVMVEPYCGAAPLAATVGAWVPTTRLYATDIDDAALRCARRNLGADAGVLRGSGLAGLPAALRGRVDVIAAVPPYVPDGALALLPHEAADHEPRRALLAGADGLDHIRTLVAQAPGWLAADGVLAIEMNEEQAQMVTDPDDRFPTAALARQVLFARPVTFATDDSRTVVLALTMPRLI</sequence>
<dbReference type="PANTHER" id="PTHR18895">
    <property type="entry name" value="HEMK METHYLTRANSFERASE"/>
    <property type="match status" value="1"/>
</dbReference>
<dbReference type="STRING" id="1112204.GPOL_c38470"/>
<keyword evidence="2" id="KW-1185">Reference proteome</keyword>
<dbReference type="EMBL" id="CP003119">
    <property type="protein sequence ID" value="AFA74859.1"/>
    <property type="molecule type" value="Genomic_DNA"/>
</dbReference>
<accession>H6N4S0</accession>
<dbReference type="HOGENOM" id="CLU_018398_4_2_11"/>
<evidence type="ECO:0000313" key="2">
    <source>
        <dbReference type="Proteomes" id="UP000009154"/>
    </source>
</evidence>
<dbReference type="Proteomes" id="UP000009154">
    <property type="component" value="Chromosome"/>
</dbReference>
<dbReference type="GO" id="GO:0032259">
    <property type="term" value="P:methylation"/>
    <property type="evidence" value="ECO:0007669"/>
    <property type="project" value="UniProtKB-KW"/>
</dbReference>
<evidence type="ECO:0000313" key="1">
    <source>
        <dbReference type="EMBL" id="AFA74859.1"/>
    </source>
</evidence>
<name>H6N4S0_GORPV</name>
<dbReference type="InterPro" id="IPR029063">
    <property type="entry name" value="SAM-dependent_MTases_sf"/>
</dbReference>
<proteinExistence type="predicted"/>